<dbReference type="PANTHER" id="PTHR42887">
    <property type="entry name" value="OS12G0638800 PROTEIN"/>
    <property type="match status" value="1"/>
</dbReference>
<sequence>MSRLSRRRGHNVAQLKNIVVVGGGAAGMMAALTARELGADVCLLERNPKVGRKLYITGKGRCNLTNDCTAAQVLEHVPRNPKFLMSSVTRFPPEQVKAYFRALGVPLKTERGGRVFPESDKAADIVDALFLALRRAGVTSQEDRVVSFLTDEDGQVTGVKGERGSYPAGAVILATGGASYPGTGSTGDGYAFAASVGHTILPPKPSLVPLEAVGKDCANMQGLSLRNVAIKVRDERKKVVYAEQGELLFTHFGLSGPLILSASAHMREFEKRKYHILIDLKPALDEEKLDQRLLRDFGESPNRALHNVLEGLLPRLMIPVMIERSGIVGDTPVNAVTRGERRRLLELLKNFWVDIAGPRPIAEAIVTSGGVKVSEVDPHTMASKKAAGLFLAGELLDVDAYTGGYNLQIAWSTGRAAGAGAAQFLQDGEGANGHGF</sequence>
<dbReference type="Gene3D" id="2.40.30.10">
    <property type="entry name" value="Translation factors"/>
    <property type="match status" value="1"/>
</dbReference>
<name>A0A9D1YAU4_9FIRM</name>
<dbReference type="PRINTS" id="PR00411">
    <property type="entry name" value="PNDRDTASEI"/>
</dbReference>
<dbReference type="Pfam" id="PF22780">
    <property type="entry name" value="HI0933_like_1st"/>
    <property type="match status" value="1"/>
</dbReference>
<dbReference type="PRINTS" id="PR00368">
    <property type="entry name" value="FADPNR"/>
</dbReference>
<accession>A0A9D1YAU4</accession>
<feature type="domain" description="RsdA/BaiN/AoA(So)-like Rossmann fold-like" evidence="4">
    <location>
        <begin position="17"/>
        <end position="419"/>
    </location>
</feature>
<keyword evidence="3" id="KW-0274">FAD</keyword>
<keyword evidence="2" id="KW-0285">Flavoprotein</keyword>
<dbReference type="InterPro" id="IPR057661">
    <property type="entry name" value="RsdA/BaiN/AoA(So)_Rossmann"/>
</dbReference>
<reference evidence="6" key="2">
    <citation type="submission" date="2021-04" db="EMBL/GenBank/DDBJ databases">
        <authorList>
            <person name="Gilroy R."/>
        </authorList>
    </citation>
    <scope>NUCLEOTIDE SEQUENCE</scope>
    <source>
        <strain evidence="6">ChiBcec16_6824</strain>
    </source>
</reference>
<dbReference type="InterPro" id="IPR036188">
    <property type="entry name" value="FAD/NAD-bd_sf"/>
</dbReference>
<proteinExistence type="predicted"/>
<dbReference type="Pfam" id="PF03486">
    <property type="entry name" value="HI0933_like"/>
    <property type="match status" value="1"/>
</dbReference>
<dbReference type="SUPFAM" id="SSF160996">
    <property type="entry name" value="HI0933 insert domain-like"/>
    <property type="match status" value="1"/>
</dbReference>
<dbReference type="SUPFAM" id="SSF51905">
    <property type="entry name" value="FAD/NAD(P)-binding domain"/>
    <property type="match status" value="1"/>
</dbReference>
<evidence type="ECO:0000313" key="7">
    <source>
        <dbReference type="Proteomes" id="UP000823868"/>
    </source>
</evidence>
<gene>
    <name evidence="6" type="ORF">H9841_03725</name>
</gene>
<reference evidence="6" key="1">
    <citation type="journal article" date="2021" name="PeerJ">
        <title>Extensive microbial diversity within the chicken gut microbiome revealed by metagenomics and culture.</title>
        <authorList>
            <person name="Gilroy R."/>
            <person name="Ravi A."/>
            <person name="Getino M."/>
            <person name="Pursley I."/>
            <person name="Horton D.L."/>
            <person name="Alikhan N.F."/>
            <person name="Baker D."/>
            <person name="Gharbi K."/>
            <person name="Hall N."/>
            <person name="Watson M."/>
            <person name="Adriaenssens E.M."/>
            <person name="Foster-Nyarko E."/>
            <person name="Jarju S."/>
            <person name="Secka A."/>
            <person name="Antonio M."/>
            <person name="Oren A."/>
            <person name="Chaudhuri R.R."/>
            <person name="La Ragione R."/>
            <person name="Hildebrand F."/>
            <person name="Pallen M.J."/>
        </authorList>
    </citation>
    <scope>NUCLEOTIDE SEQUENCE</scope>
    <source>
        <strain evidence="6">ChiBcec16_6824</strain>
    </source>
</reference>
<comment type="cofactor">
    <cofactor evidence="1">
        <name>FAD</name>
        <dbReference type="ChEBI" id="CHEBI:57692"/>
    </cofactor>
</comment>
<comment type="caution">
    <text evidence="6">The sequence shown here is derived from an EMBL/GenBank/DDBJ whole genome shotgun (WGS) entry which is preliminary data.</text>
</comment>
<evidence type="ECO:0000256" key="2">
    <source>
        <dbReference type="ARBA" id="ARBA00022630"/>
    </source>
</evidence>
<dbReference type="Proteomes" id="UP000823868">
    <property type="component" value="Unassembled WGS sequence"/>
</dbReference>
<evidence type="ECO:0000256" key="1">
    <source>
        <dbReference type="ARBA" id="ARBA00001974"/>
    </source>
</evidence>
<organism evidence="6 7">
    <name type="scientific">Candidatus Flavonifractor merdigallinarum</name>
    <dbReference type="NCBI Taxonomy" id="2838589"/>
    <lineage>
        <taxon>Bacteria</taxon>
        <taxon>Bacillati</taxon>
        <taxon>Bacillota</taxon>
        <taxon>Clostridia</taxon>
        <taxon>Eubacteriales</taxon>
        <taxon>Oscillospiraceae</taxon>
        <taxon>Flavonifractor</taxon>
    </lineage>
</organism>
<dbReference type="NCBIfam" id="TIGR00275">
    <property type="entry name" value="aminoacetone oxidase family FAD-binding enzyme"/>
    <property type="match status" value="1"/>
</dbReference>
<dbReference type="InterPro" id="IPR055178">
    <property type="entry name" value="RsdA/BaiN/AoA(So)-like_dom"/>
</dbReference>
<dbReference type="Gene3D" id="1.10.8.260">
    <property type="entry name" value="HI0933 insert domain-like"/>
    <property type="match status" value="1"/>
</dbReference>
<dbReference type="PANTHER" id="PTHR42887:SF2">
    <property type="entry name" value="OS12G0638800 PROTEIN"/>
    <property type="match status" value="1"/>
</dbReference>
<evidence type="ECO:0000256" key="3">
    <source>
        <dbReference type="ARBA" id="ARBA00022827"/>
    </source>
</evidence>
<dbReference type="Gene3D" id="3.50.50.60">
    <property type="entry name" value="FAD/NAD(P)-binding domain"/>
    <property type="match status" value="1"/>
</dbReference>
<dbReference type="InterPro" id="IPR004792">
    <property type="entry name" value="BaiN-like"/>
</dbReference>
<dbReference type="InterPro" id="IPR023166">
    <property type="entry name" value="BaiN-like_dom_sf"/>
</dbReference>
<dbReference type="AlphaFoldDB" id="A0A9D1YAU4"/>
<dbReference type="EMBL" id="DXDX01000069">
    <property type="protein sequence ID" value="HIY20996.1"/>
    <property type="molecule type" value="Genomic_DNA"/>
</dbReference>
<feature type="domain" description="RsdA/BaiN/AoA(So)-like insert" evidence="5">
    <location>
        <begin position="204"/>
        <end position="366"/>
    </location>
</feature>
<evidence type="ECO:0000259" key="5">
    <source>
        <dbReference type="Pfam" id="PF22780"/>
    </source>
</evidence>
<evidence type="ECO:0000313" key="6">
    <source>
        <dbReference type="EMBL" id="HIY20996.1"/>
    </source>
</evidence>
<evidence type="ECO:0000259" key="4">
    <source>
        <dbReference type="Pfam" id="PF03486"/>
    </source>
</evidence>
<protein>
    <submittedName>
        <fullName evidence="6">NAD(P)/FAD-dependent oxidoreductase</fullName>
    </submittedName>
</protein>